<protein>
    <recommendedName>
        <fullName evidence="5">Mini-ribonuclease 3</fullName>
        <shortName evidence="5">Mini-3</shortName>
        <shortName evidence="5">Mini-RNase 3</shortName>
        <ecNumber evidence="5">3.1.26.-</ecNumber>
    </recommendedName>
    <alternativeName>
        <fullName evidence="5">Mini-RNase III</fullName>
        <shortName evidence="5">Mini-III</shortName>
    </alternativeName>
</protein>
<dbReference type="EC" id="3.1.26.-" evidence="5"/>
<evidence type="ECO:0000256" key="4">
    <source>
        <dbReference type="ARBA" id="ARBA00022801"/>
    </source>
</evidence>
<evidence type="ECO:0000256" key="5">
    <source>
        <dbReference type="HAMAP-Rule" id="MF_01468"/>
    </source>
</evidence>
<accession>A0ABW4BPF7</accession>
<comment type="caution">
    <text evidence="7">The sequence shown here is derived from an EMBL/GenBank/DDBJ whole genome shotgun (WGS) entry which is preliminary data.</text>
</comment>
<dbReference type="InterPro" id="IPR036389">
    <property type="entry name" value="RNase_III_sf"/>
</dbReference>
<dbReference type="SMART" id="SM00535">
    <property type="entry name" value="RIBOc"/>
    <property type="match status" value="1"/>
</dbReference>
<keyword evidence="3 5" id="KW-0255">Endonuclease</keyword>
<keyword evidence="5" id="KW-0963">Cytoplasm</keyword>
<dbReference type="PANTHER" id="PTHR34276">
    <property type="entry name" value="MINI-RIBONUCLEASE 3"/>
    <property type="match status" value="1"/>
</dbReference>
<dbReference type="RefSeq" id="WP_125649955.1">
    <property type="nucleotide sequence ID" value="NZ_JBHTOH010000088.1"/>
</dbReference>
<dbReference type="InterPro" id="IPR008226">
    <property type="entry name" value="Mini3_fam"/>
</dbReference>
<sequence length="137" mass="15458">MSNLAQSLNGIALAYLGDGVYEVFVREHLLELGVSKPNQLQRQAVQFVSAKAQAALIEQMQTEQILTSAELAVYHRGRNAKSYTKAKNTEVITYRMSTGFEAVFGYLKLTKQEARIAELAQWCLTEVEKKREETTKK</sequence>
<feature type="active site" evidence="5">
    <location>
        <position position="18"/>
    </location>
</feature>
<dbReference type="PIRSF" id="PIRSF005520">
    <property type="entry name" value="UCP005520"/>
    <property type="match status" value="1"/>
</dbReference>
<evidence type="ECO:0000256" key="2">
    <source>
        <dbReference type="ARBA" id="ARBA00022722"/>
    </source>
</evidence>
<keyword evidence="5" id="KW-0694">RNA-binding</keyword>
<dbReference type="InterPro" id="IPR000999">
    <property type="entry name" value="RNase_III_dom"/>
</dbReference>
<dbReference type="Proteomes" id="UP001597191">
    <property type="component" value="Unassembled WGS sequence"/>
</dbReference>
<evidence type="ECO:0000313" key="7">
    <source>
        <dbReference type="EMBL" id="MFD1411814.1"/>
    </source>
</evidence>
<keyword evidence="5" id="KW-0460">Magnesium</keyword>
<name>A0ABW4BPF7_9LACO</name>
<dbReference type="Pfam" id="PF00636">
    <property type="entry name" value="Ribonuclease_3"/>
    <property type="match status" value="1"/>
</dbReference>
<comment type="subunit">
    <text evidence="5">Homodimer.</text>
</comment>
<reference evidence="8" key="1">
    <citation type="journal article" date="2019" name="Int. J. Syst. Evol. Microbiol.">
        <title>The Global Catalogue of Microorganisms (GCM) 10K type strain sequencing project: providing services to taxonomists for standard genome sequencing and annotation.</title>
        <authorList>
            <consortium name="The Broad Institute Genomics Platform"/>
            <consortium name="The Broad Institute Genome Sequencing Center for Infectious Disease"/>
            <person name="Wu L."/>
            <person name="Ma J."/>
        </authorList>
    </citation>
    <scope>NUCLEOTIDE SEQUENCE [LARGE SCALE GENOMIC DNA]</scope>
    <source>
        <strain evidence="8">CCM 8937</strain>
    </source>
</reference>
<evidence type="ECO:0000256" key="1">
    <source>
        <dbReference type="ARBA" id="ARBA00022552"/>
    </source>
</evidence>
<keyword evidence="1 5" id="KW-0698">rRNA processing</keyword>
<evidence type="ECO:0000259" key="6">
    <source>
        <dbReference type="SMART" id="SM00535"/>
    </source>
</evidence>
<feature type="domain" description="RNase III" evidence="6">
    <location>
        <begin position="2"/>
        <end position="136"/>
    </location>
</feature>
<keyword evidence="5" id="KW-0690">Ribosome biogenesis</keyword>
<evidence type="ECO:0000313" key="8">
    <source>
        <dbReference type="Proteomes" id="UP001597191"/>
    </source>
</evidence>
<keyword evidence="4 5" id="KW-0378">Hydrolase</keyword>
<keyword evidence="5" id="KW-0699">rRNA-binding</keyword>
<dbReference type="EMBL" id="JBHTOH010000088">
    <property type="protein sequence ID" value="MFD1411814.1"/>
    <property type="molecule type" value="Genomic_DNA"/>
</dbReference>
<comment type="similarity">
    <text evidence="5">Belongs to the MrnC RNase family.</text>
</comment>
<dbReference type="SUPFAM" id="SSF69065">
    <property type="entry name" value="RNase III domain-like"/>
    <property type="match status" value="1"/>
</dbReference>
<gene>
    <name evidence="5" type="primary">mrnC</name>
    <name evidence="7" type="ORF">ACFQ4R_09480</name>
</gene>
<dbReference type="HAMAP" id="MF_01468">
    <property type="entry name" value="RNase_Mini_III"/>
    <property type="match status" value="1"/>
</dbReference>
<comment type="cofactor">
    <cofactor evidence="5">
        <name>Mg(2+)</name>
        <dbReference type="ChEBI" id="CHEBI:18420"/>
    </cofactor>
</comment>
<keyword evidence="2 5" id="KW-0540">Nuclease</keyword>
<dbReference type="PANTHER" id="PTHR34276:SF1">
    <property type="entry name" value="MINI-RIBONUCLEASE 3"/>
    <property type="match status" value="1"/>
</dbReference>
<keyword evidence="8" id="KW-1185">Reference proteome</keyword>
<comment type="subcellular location">
    <subcellularLocation>
        <location evidence="5">Cytoplasm</location>
    </subcellularLocation>
</comment>
<evidence type="ECO:0000256" key="3">
    <source>
        <dbReference type="ARBA" id="ARBA00022759"/>
    </source>
</evidence>
<comment type="function">
    <text evidence="5">Involved in correct processing of both the 5' and 3' ends of 23S rRNA precursor. Processes 30S rRNA precursor transcript even in absence of ribonuclease 3 (Rnc); Rnc processes 30S rRNA into smaller rRNA precursors.</text>
</comment>
<dbReference type="Gene3D" id="1.10.1520.10">
    <property type="entry name" value="Ribonuclease III domain"/>
    <property type="match status" value="1"/>
</dbReference>
<proteinExistence type="inferred from homology"/>
<organism evidence="7 8">
    <name type="scientific">Lapidilactobacillus gannanensis</name>
    <dbReference type="NCBI Taxonomy" id="2486002"/>
    <lineage>
        <taxon>Bacteria</taxon>
        <taxon>Bacillati</taxon>
        <taxon>Bacillota</taxon>
        <taxon>Bacilli</taxon>
        <taxon>Lactobacillales</taxon>
        <taxon>Lactobacillaceae</taxon>
        <taxon>Lapidilactobacillus</taxon>
    </lineage>
</organism>